<dbReference type="Gene3D" id="3.90.180.10">
    <property type="entry name" value="Medium-chain alcohol dehydrogenases, catalytic domain"/>
    <property type="match status" value="1"/>
</dbReference>
<dbReference type="PROSITE" id="PS01162">
    <property type="entry name" value="QOR_ZETA_CRYSTAL"/>
    <property type="match status" value="1"/>
</dbReference>
<reference evidence="2 3" key="1">
    <citation type="submission" date="2020-08" db="EMBL/GenBank/DDBJ databases">
        <title>Sequencing the genomes of 1000 actinobacteria strains.</title>
        <authorList>
            <person name="Klenk H.-P."/>
        </authorList>
    </citation>
    <scope>NUCLEOTIDE SEQUENCE [LARGE SCALE GENOMIC DNA]</scope>
    <source>
        <strain evidence="2 3">DSM 105784</strain>
    </source>
</reference>
<name>A0A841AQM9_9MICO</name>
<dbReference type="Pfam" id="PF08240">
    <property type="entry name" value="ADH_N"/>
    <property type="match status" value="1"/>
</dbReference>
<dbReference type="PANTHER" id="PTHR44013:SF1">
    <property type="entry name" value="ZINC-TYPE ALCOHOL DEHYDROGENASE-LIKE PROTEIN C16A3.02C"/>
    <property type="match status" value="1"/>
</dbReference>
<dbReference type="InterPro" id="IPR036291">
    <property type="entry name" value="NAD(P)-bd_dom_sf"/>
</dbReference>
<dbReference type="InterPro" id="IPR002364">
    <property type="entry name" value="Quin_OxRdtase/zeta-crystal_CS"/>
</dbReference>
<sequence>MKAIVQDRYGDSSVLHLADVPVPTIGADDVLVDVRATALNIGDTHLMTGLPLIVRPFVGLRGPRQRIRGMDVAGVVHSVGAAVTAYAPGDEVFGVVSAGLAEFARASAAKIAPKPASLTFEQAACLPTSGATALHALRDAGRLQPGQRVLVIGAAGGVGIFATQIARASGAHVTGVCSTSKVGFVKSLGADEVIDYTVTDITTLDARYDLILDLAGMRPIPSLRRILAPTGTLVLVGGEGGSRLLGGLTRSMLAPLRALGSKQRLVGFNSVTNASDLGSLAELAEAGKIAPVIDSVELAARVDGLAPSFLTNKRHGKRVIVG</sequence>
<dbReference type="GO" id="GO:0008270">
    <property type="term" value="F:zinc ion binding"/>
    <property type="evidence" value="ECO:0007669"/>
    <property type="project" value="InterPro"/>
</dbReference>
<comment type="caution">
    <text evidence="2">The sequence shown here is derived from an EMBL/GenBank/DDBJ whole genome shotgun (WGS) entry which is preliminary data.</text>
</comment>
<dbReference type="InterPro" id="IPR013154">
    <property type="entry name" value="ADH-like_N"/>
</dbReference>
<dbReference type="SUPFAM" id="SSF51735">
    <property type="entry name" value="NAD(P)-binding Rossmann-fold domains"/>
    <property type="match status" value="1"/>
</dbReference>
<dbReference type="Gene3D" id="3.40.50.720">
    <property type="entry name" value="NAD(P)-binding Rossmann-like Domain"/>
    <property type="match status" value="1"/>
</dbReference>
<dbReference type="RefSeq" id="WP_184236975.1">
    <property type="nucleotide sequence ID" value="NZ_JACHMJ010000001.1"/>
</dbReference>
<protein>
    <submittedName>
        <fullName evidence="2">NADPH:quinone reductase-like Zn-dependent oxidoreductase</fullName>
    </submittedName>
</protein>
<feature type="domain" description="Enoyl reductase (ER)" evidence="1">
    <location>
        <begin position="10"/>
        <end position="320"/>
    </location>
</feature>
<keyword evidence="3" id="KW-1185">Reference proteome</keyword>
<organism evidence="2 3">
    <name type="scientific">Conyzicola lurida</name>
    <dbReference type="NCBI Taxonomy" id="1172621"/>
    <lineage>
        <taxon>Bacteria</taxon>
        <taxon>Bacillati</taxon>
        <taxon>Actinomycetota</taxon>
        <taxon>Actinomycetes</taxon>
        <taxon>Micrococcales</taxon>
        <taxon>Microbacteriaceae</taxon>
        <taxon>Conyzicola</taxon>
    </lineage>
</organism>
<dbReference type="SUPFAM" id="SSF50129">
    <property type="entry name" value="GroES-like"/>
    <property type="match status" value="1"/>
</dbReference>
<dbReference type="CDD" id="cd08267">
    <property type="entry name" value="MDR1"/>
    <property type="match status" value="1"/>
</dbReference>
<dbReference type="PANTHER" id="PTHR44013">
    <property type="entry name" value="ZINC-TYPE ALCOHOL DEHYDROGENASE-LIKE PROTEIN C16A3.02C"/>
    <property type="match status" value="1"/>
</dbReference>
<proteinExistence type="predicted"/>
<dbReference type="Pfam" id="PF13602">
    <property type="entry name" value="ADH_zinc_N_2"/>
    <property type="match status" value="1"/>
</dbReference>
<dbReference type="AlphaFoldDB" id="A0A841AQM9"/>
<dbReference type="SMART" id="SM00829">
    <property type="entry name" value="PKS_ER"/>
    <property type="match status" value="1"/>
</dbReference>
<dbReference type="Proteomes" id="UP000536685">
    <property type="component" value="Unassembled WGS sequence"/>
</dbReference>
<dbReference type="InterPro" id="IPR011032">
    <property type="entry name" value="GroES-like_sf"/>
</dbReference>
<dbReference type="EMBL" id="JACHMJ010000001">
    <property type="protein sequence ID" value="MBB5843729.1"/>
    <property type="molecule type" value="Genomic_DNA"/>
</dbReference>
<dbReference type="InterPro" id="IPR052733">
    <property type="entry name" value="Chloroplast_QOR"/>
</dbReference>
<dbReference type="GO" id="GO:0016491">
    <property type="term" value="F:oxidoreductase activity"/>
    <property type="evidence" value="ECO:0007669"/>
    <property type="project" value="InterPro"/>
</dbReference>
<gene>
    <name evidence="2" type="ORF">HD599_002052</name>
</gene>
<evidence type="ECO:0000259" key="1">
    <source>
        <dbReference type="SMART" id="SM00829"/>
    </source>
</evidence>
<evidence type="ECO:0000313" key="2">
    <source>
        <dbReference type="EMBL" id="MBB5843729.1"/>
    </source>
</evidence>
<evidence type="ECO:0000313" key="3">
    <source>
        <dbReference type="Proteomes" id="UP000536685"/>
    </source>
</evidence>
<dbReference type="InterPro" id="IPR020843">
    <property type="entry name" value="ER"/>
</dbReference>
<accession>A0A841AQM9</accession>